<evidence type="ECO:0000313" key="2">
    <source>
        <dbReference type="Proteomes" id="UP001652661"/>
    </source>
</evidence>
<dbReference type="OrthoDB" id="3737830at2759"/>
<accession>A0A6P4IH51</accession>
<dbReference type="AlphaFoldDB" id="A0A6P4IH51"/>
<keyword evidence="2" id="KW-1185">Reference proteome</keyword>
<keyword evidence="1" id="KW-0732">Signal</keyword>
<organism evidence="2 3">
    <name type="scientific">Drosophila kikkawai</name>
    <name type="common">Fruit fly</name>
    <dbReference type="NCBI Taxonomy" id="30033"/>
    <lineage>
        <taxon>Eukaryota</taxon>
        <taxon>Metazoa</taxon>
        <taxon>Ecdysozoa</taxon>
        <taxon>Arthropoda</taxon>
        <taxon>Hexapoda</taxon>
        <taxon>Insecta</taxon>
        <taxon>Pterygota</taxon>
        <taxon>Neoptera</taxon>
        <taxon>Endopterygota</taxon>
        <taxon>Diptera</taxon>
        <taxon>Brachycera</taxon>
        <taxon>Muscomorpha</taxon>
        <taxon>Ephydroidea</taxon>
        <taxon>Drosophilidae</taxon>
        <taxon>Drosophila</taxon>
        <taxon>Sophophora</taxon>
    </lineage>
</organism>
<dbReference type="GeneID" id="108074358"/>
<protein>
    <submittedName>
        <fullName evidence="3">Protein Diedel-like</fullName>
    </submittedName>
</protein>
<dbReference type="Gene3D" id="3.30.70.2800">
    <property type="match status" value="1"/>
</dbReference>
<dbReference type="RefSeq" id="XP_017021873.1">
    <property type="nucleotide sequence ID" value="XM_017166384.1"/>
</dbReference>
<sequence>MRIALLIFGACLLALIGGVYSECCTTKVNLEYKISSGGCGAVGGRRSGNACKVTICGNGAALVGTYCGKGPCNWFGCACRNGCLQGNWVSDFLARNKRYNIDVLDAQWTG</sequence>
<name>A0A6P4IH51_DROKI</name>
<dbReference type="Proteomes" id="UP001652661">
    <property type="component" value="Chromosome 3R"/>
</dbReference>
<dbReference type="Pfam" id="PF13164">
    <property type="entry name" value="Diedel"/>
    <property type="match status" value="1"/>
</dbReference>
<feature type="chain" id="PRO_5027878155" evidence="1">
    <location>
        <begin position="22"/>
        <end position="110"/>
    </location>
</feature>
<dbReference type="InterPro" id="IPR025061">
    <property type="entry name" value="Diedel"/>
</dbReference>
<feature type="signal peptide" evidence="1">
    <location>
        <begin position="1"/>
        <end position="21"/>
    </location>
</feature>
<evidence type="ECO:0000313" key="3">
    <source>
        <dbReference type="RefSeq" id="XP_017021873.1"/>
    </source>
</evidence>
<proteinExistence type="predicted"/>
<reference evidence="3" key="1">
    <citation type="submission" date="2025-08" db="UniProtKB">
        <authorList>
            <consortium name="RefSeq"/>
        </authorList>
    </citation>
    <scope>IDENTIFICATION</scope>
    <source>
        <strain evidence="3">14028-0561.14</strain>
        <tissue evidence="3">Whole fly</tissue>
    </source>
</reference>
<gene>
    <name evidence="3" type="primary">LOC108074358</name>
</gene>
<evidence type="ECO:0000256" key="1">
    <source>
        <dbReference type="SAM" id="SignalP"/>
    </source>
</evidence>